<keyword evidence="7" id="KW-0997">Cell inner membrane</keyword>
<dbReference type="PANTHER" id="PTHR30353">
    <property type="entry name" value="INNER MEMBRANE PROTEIN DEDA-RELATED"/>
    <property type="match status" value="1"/>
</dbReference>
<organism evidence="9 10">
    <name type="scientific">Mangrovibacter phragmitis</name>
    <dbReference type="NCBI Taxonomy" id="1691903"/>
    <lineage>
        <taxon>Bacteria</taxon>
        <taxon>Pseudomonadati</taxon>
        <taxon>Pseudomonadota</taxon>
        <taxon>Gammaproteobacteria</taxon>
        <taxon>Enterobacterales</taxon>
        <taxon>Enterobacteriaceae</taxon>
        <taxon>Mangrovibacter</taxon>
    </lineage>
</organism>
<dbReference type="InterPro" id="IPR032818">
    <property type="entry name" value="DedA-like"/>
</dbReference>
<evidence type="ECO:0000313" key="10">
    <source>
        <dbReference type="Proteomes" id="UP000078225"/>
    </source>
</evidence>
<evidence type="ECO:0000313" key="9">
    <source>
        <dbReference type="EMBL" id="OAT75035.1"/>
    </source>
</evidence>
<gene>
    <name evidence="9" type="ORF">A9B99_17830</name>
</gene>
<evidence type="ECO:0000256" key="4">
    <source>
        <dbReference type="ARBA" id="ARBA00022692"/>
    </source>
</evidence>
<keyword evidence="5 7" id="KW-1133">Transmembrane helix</keyword>
<comment type="caution">
    <text evidence="9">The sequence shown here is derived from an EMBL/GenBank/DDBJ whole genome shotgun (WGS) entry which is preliminary data.</text>
</comment>
<dbReference type="RefSeq" id="WP_064601409.1">
    <property type="nucleotide sequence ID" value="NZ_CP134782.1"/>
</dbReference>
<dbReference type="STRING" id="1691903.A9B99_17830"/>
<dbReference type="OrthoDB" id="13976at2"/>
<keyword evidence="10" id="KW-1185">Reference proteome</keyword>
<evidence type="ECO:0000256" key="2">
    <source>
        <dbReference type="ARBA" id="ARBA00010792"/>
    </source>
</evidence>
<keyword evidence="3" id="KW-1003">Cell membrane</keyword>
<comment type="similarity">
    <text evidence="2 7">Belongs to the DedA family.</text>
</comment>
<feature type="transmembrane region" description="Helical" evidence="7">
    <location>
        <begin position="152"/>
        <end position="173"/>
    </location>
</feature>
<evidence type="ECO:0000256" key="1">
    <source>
        <dbReference type="ARBA" id="ARBA00004651"/>
    </source>
</evidence>
<sequence length="217" mass="23889">MTALITALLHQDLAVLSQPGTISWIYCILILAIFLESALLPAAFLPGDSLLLLAGAMTAKQILPFYPTLVLLVVATGTGYWINYLSGRWLSHTHPVKKWLGKVPAHYHQRAQNLSHRFGPPALLVGRFIGFVRTLLPLLAGITALKQRQFHLFNWPGAILWVGTLLLAGRHLAELQLFKNNSAAGMAVLILLPLLCLLAGIIGSAWYAVRRQQHNKP</sequence>
<dbReference type="InterPro" id="IPR032816">
    <property type="entry name" value="VTT_dom"/>
</dbReference>
<dbReference type="EMBL" id="LYRP01000050">
    <property type="protein sequence ID" value="OAT75035.1"/>
    <property type="molecule type" value="Genomic_DNA"/>
</dbReference>
<feature type="transmembrane region" description="Helical" evidence="7">
    <location>
        <begin position="185"/>
        <end position="209"/>
    </location>
</feature>
<accession>A0A1B7KYH6</accession>
<proteinExistence type="inferred from homology"/>
<dbReference type="AlphaFoldDB" id="A0A1B7KYH6"/>
<dbReference type="Proteomes" id="UP000078225">
    <property type="component" value="Unassembled WGS sequence"/>
</dbReference>
<dbReference type="Pfam" id="PF09335">
    <property type="entry name" value="VTT_dom"/>
    <property type="match status" value="1"/>
</dbReference>
<reference evidence="10" key="1">
    <citation type="submission" date="2016-05" db="EMBL/GenBank/DDBJ databases">
        <authorList>
            <person name="Behera P."/>
            <person name="Vaishampayan P."/>
            <person name="Singh N."/>
            <person name="Raina V."/>
            <person name="Suar M."/>
            <person name="Pattnaik A."/>
            <person name="Rastogi G."/>
        </authorList>
    </citation>
    <scope>NUCLEOTIDE SEQUENCE [LARGE SCALE GENOMIC DNA]</scope>
    <source>
        <strain evidence="10">MP23</strain>
    </source>
</reference>
<dbReference type="PANTHER" id="PTHR30353:SF11">
    <property type="entry name" value="INNER MEMBRANE PROTEIN YQJA"/>
    <property type="match status" value="1"/>
</dbReference>
<feature type="transmembrane region" description="Helical" evidence="7">
    <location>
        <begin position="124"/>
        <end position="145"/>
    </location>
</feature>
<keyword evidence="6 7" id="KW-0472">Membrane</keyword>
<evidence type="ECO:0000256" key="3">
    <source>
        <dbReference type="ARBA" id="ARBA00022475"/>
    </source>
</evidence>
<feature type="domain" description="VTT" evidence="8">
    <location>
        <begin position="45"/>
        <end position="170"/>
    </location>
</feature>
<comment type="subcellular location">
    <subcellularLocation>
        <location evidence="7">Cell inner membrane</location>
        <topology evidence="7">Multi-pass membrane protein</topology>
    </subcellularLocation>
    <subcellularLocation>
        <location evidence="1">Cell membrane</location>
        <topology evidence="1">Multi-pass membrane protein</topology>
    </subcellularLocation>
</comment>
<keyword evidence="4 7" id="KW-0812">Transmembrane</keyword>
<feature type="transmembrane region" description="Helical" evidence="7">
    <location>
        <begin position="24"/>
        <end position="45"/>
    </location>
</feature>
<dbReference type="GO" id="GO:0005886">
    <property type="term" value="C:plasma membrane"/>
    <property type="evidence" value="ECO:0007669"/>
    <property type="project" value="UniProtKB-SubCell"/>
</dbReference>
<feature type="transmembrane region" description="Helical" evidence="7">
    <location>
        <begin position="65"/>
        <end position="82"/>
    </location>
</feature>
<evidence type="ECO:0000256" key="6">
    <source>
        <dbReference type="ARBA" id="ARBA00023136"/>
    </source>
</evidence>
<protein>
    <recommendedName>
        <fullName evidence="8">VTT domain-containing protein</fullName>
    </recommendedName>
</protein>
<name>A0A1B7KYH6_9ENTR</name>
<evidence type="ECO:0000256" key="7">
    <source>
        <dbReference type="RuleBase" id="RU367016"/>
    </source>
</evidence>
<evidence type="ECO:0000256" key="5">
    <source>
        <dbReference type="ARBA" id="ARBA00022989"/>
    </source>
</evidence>
<evidence type="ECO:0000259" key="8">
    <source>
        <dbReference type="Pfam" id="PF09335"/>
    </source>
</evidence>